<dbReference type="Gramene" id="Dexi3B01G0003280.1">
    <property type="protein sequence ID" value="Dexi3B01G0003280.1:cds"/>
    <property type="gene ID" value="Dexi3B01G0003280"/>
</dbReference>
<dbReference type="PROSITE" id="PS01036">
    <property type="entry name" value="HSP70_3"/>
    <property type="match status" value="1"/>
</dbReference>
<evidence type="ECO:0000256" key="1">
    <source>
        <dbReference type="ARBA" id="ARBA00022741"/>
    </source>
</evidence>
<protein>
    <submittedName>
        <fullName evidence="4">Uncharacterized protein</fullName>
    </submittedName>
</protein>
<dbReference type="Pfam" id="PF00012">
    <property type="entry name" value="HSP70"/>
    <property type="match status" value="1"/>
</dbReference>
<dbReference type="InterPro" id="IPR043129">
    <property type="entry name" value="ATPase_NBD"/>
</dbReference>
<keyword evidence="3" id="KW-0732">Signal</keyword>
<evidence type="ECO:0000256" key="3">
    <source>
        <dbReference type="SAM" id="SignalP"/>
    </source>
</evidence>
<dbReference type="InterPro" id="IPR018181">
    <property type="entry name" value="Heat_shock_70_CS"/>
</dbReference>
<keyword evidence="1" id="KW-0547">Nucleotide-binding</keyword>
<dbReference type="PANTHER" id="PTHR19375">
    <property type="entry name" value="HEAT SHOCK PROTEIN 70KDA"/>
    <property type="match status" value="1"/>
</dbReference>
<dbReference type="Gene3D" id="3.30.420.40">
    <property type="match status" value="2"/>
</dbReference>
<dbReference type="Gene3D" id="3.90.640.10">
    <property type="entry name" value="Actin, Chain A, domain 4"/>
    <property type="match status" value="1"/>
</dbReference>
<sequence>MAAAGDRRRGVAHTLQVLIAFVCLLSPASGLRIPHGDLPDMHRHFRRDQVWYPPGVEVVIVDLGNTNSCISGFVPGKTAVDMFQFCIPSWVTFTDDGVALVGEAAKDHAGAGTDATTVFGIKRLLGLGRHRMYEEDIVQEAIERAPYKMGTRHSDTPIVQLVKGTGINGAVKELGFTDVASMVVAQLKNKAEEYLGRPVEYAVITVPQHFGGASRQAAEYAARFAGLEVVDAVSEPIAIAVAYGLRTRLREGGNALVVHVGGGTADVSVVTLMVGSLGVLAYWDEPFLGGDDFDQRIVEHFVELVKVKHGKDVREDRIALAKLRTACERAKKALSSQDRVQVTVESLFDGIDFSEPLSRSKFEELNDETFGRVVALIRRVMLQAEEKRIIMRLIQEKRGVKLDARRKRTDGKISEIILVGGSTMIPKLQRLVKDYFDGMEPNMRLKQDEAVALGALVHAYSSV</sequence>
<evidence type="ECO:0000256" key="2">
    <source>
        <dbReference type="ARBA" id="ARBA00022840"/>
    </source>
</evidence>
<comment type="caution">
    <text evidence="4">The sequence shown here is derived from an EMBL/GenBank/DDBJ whole genome shotgun (WGS) entry which is preliminary data.</text>
</comment>
<accession>A0A835BRW2</accession>
<dbReference type="EMBL" id="JACEFO010001760">
    <property type="protein sequence ID" value="KAF8707273.1"/>
    <property type="molecule type" value="Genomic_DNA"/>
</dbReference>
<gene>
    <name evidence="4" type="ORF">HU200_030282</name>
</gene>
<evidence type="ECO:0000313" key="4">
    <source>
        <dbReference type="EMBL" id="KAF8707273.1"/>
    </source>
</evidence>
<dbReference type="FunFam" id="3.90.640.10:FF:000002">
    <property type="entry name" value="Heat shock 70 kDa"/>
    <property type="match status" value="1"/>
</dbReference>
<keyword evidence="2" id="KW-0067">ATP-binding</keyword>
<dbReference type="SUPFAM" id="SSF53067">
    <property type="entry name" value="Actin-like ATPase domain"/>
    <property type="match status" value="2"/>
</dbReference>
<name>A0A835BRW2_9POAL</name>
<keyword evidence="5" id="KW-1185">Reference proteome</keyword>
<dbReference type="PRINTS" id="PR00301">
    <property type="entry name" value="HEATSHOCK70"/>
</dbReference>
<dbReference type="GO" id="GO:0005524">
    <property type="term" value="F:ATP binding"/>
    <property type="evidence" value="ECO:0007669"/>
    <property type="project" value="UniProtKB-KW"/>
</dbReference>
<organism evidence="4 5">
    <name type="scientific">Digitaria exilis</name>
    <dbReference type="NCBI Taxonomy" id="1010633"/>
    <lineage>
        <taxon>Eukaryota</taxon>
        <taxon>Viridiplantae</taxon>
        <taxon>Streptophyta</taxon>
        <taxon>Embryophyta</taxon>
        <taxon>Tracheophyta</taxon>
        <taxon>Spermatophyta</taxon>
        <taxon>Magnoliopsida</taxon>
        <taxon>Liliopsida</taxon>
        <taxon>Poales</taxon>
        <taxon>Poaceae</taxon>
        <taxon>PACMAD clade</taxon>
        <taxon>Panicoideae</taxon>
        <taxon>Panicodae</taxon>
        <taxon>Paniceae</taxon>
        <taxon>Anthephorinae</taxon>
        <taxon>Digitaria</taxon>
    </lineage>
</organism>
<feature type="chain" id="PRO_5032782928" evidence="3">
    <location>
        <begin position="31"/>
        <end position="463"/>
    </location>
</feature>
<feature type="signal peptide" evidence="3">
    <location>
        <begin position="1"/>
        <end position="30"/>
    </location>
</feature>
<evidence type="ECO:0000313" key="5">
    <source>
        <dbReference type="Proteomes" id="UP000636709"/>
    </source>
</evidence>
<dbReference type="GO" id="GO:0140662">
    <property type="term" value="F:ATP-dependent protein folding chaperone"/>
    <property type="evidence" value="ECO:0007669"/>
    <property type="project" value="InterPro"/>
</dbReference>
<proteinExistence type="predicted"/>
<dbReference type="OrthoDB" id="662514at2759"/>
<dbReference type="Proteomes" id="UP000636709">
    <property type="component" value="Unassembled WGS sequence"/>
</dbReference>
<dbReference type="InterPro" id="IPR013126">
    <property type="entry name" value="Hsp_70_fam"/>
</dbReference>
<dbReference type="AlphaFoldDB" id="A0A835BRW2"/>
<reference evidence="4" key="1">
    <citation type="submission" date="2020-07" db="EMBL/GenBank/DDBJ databases">
        <title>Genome sequence and genetic diversity analysis of an under-domesticated orphan crop, white fonio (Digitaria exilis).</title>
        <authorList>
            <person name="Bennetzen J.L."/>
            <person name="Chen S."/>
            <person name="Ma X."/>
            <person name="Wang X."/>
            <person name="Yssel A.E.J."/>
            <person name="Chaluvadi S.R."/>
            <person name="Johnson M."/>
            <person name="Gangashetty P."/>
            <person name="Hamidou F."/>
            <person name="Sanogo M.D."/>
            <person name="Zwaenepoel A."/>
            <person name="Wallace J."/>
            <person name="Van De Peer Y."/>
            <person name="Van Deynze A."/>
        </authorList>
    </citation>
    <scope>NUCLEOTIDE SEQUENCE</scope>
    <source>
        <tissue evidence="4">Leaves</tissue>
    </source>
</reference>